<gene>
    <name evidence="1" type="ORF">ESZ48_11110</name>
</gene>
<dbReference type="Pfam" id="PF19614">
    <property type="entry name" value="DUF6119"/>
    <property type="match status" value="1"/>
</dbReference>
<name>A0A4V1LMS9_9FLAO</name>
<accession>A0A4V1LMS9</accession>
<dbReference type="OrthoDB" id="740138at2"/>
<dbReference type="NCBIfam" id="TIGR04141">
    <property type="entry name" value="TIGR04141 family sporadically distributed protein"/>
    <property type="match status" value="1"/>
</dbReference>
<dbReference type="AlphaFoldDB" id="A0A4V1LMS9"/>
<proteinExistence type="predicted"/>
<evidence type="ECO:0000313" key="2">
    <source>
        <dbReference type="Proteomes" id="UP000289792"/>
    </source>
</evidence>
<dbReference type="InterPro" id="IPR026487">
    <property type="entry name" value="CHP04141"/>
</dbReference>
<evidence type="ECO:0000313" key="1">
    <source>
        <dbReference type="EMBL" id="RXJ49556.1"/>
    </source>
</evidence>
<protein>
    <recommendedName>
        <fullName evidence="3">Sporadically distributed protein, TIGR04141 family</fullName>
    </recommendedName>
</protein>
<evidence type="ECO:0008006" key="3">
    <source>
        <dbReference type="Google" id="ProtNLM"/>
    </source>
</evidence>
<keyword evidence="2" id="KW-1185">Reference proteome</keyword>
<sequence length="590" mass="69733">MTKNPKIYRIDETNRLLKSLKQTDTIIQKIINTSFKKLKYKYPFNKENLQKIVKGENTYFLYLYKSDDIVSDWKEFLPNGFTSKKDFTEQKLSLLLFIETEFNIFCIVGGNAYQIILPFIDHSFGLNLYSRIIKPEFDELLSIKSRGITGSRAGISEQFRDNYRIIDFIKFGKVPKEIHLKLSQEVSDLHFQFLKKNKTDRVQIFVGKSFQIKKSVDFNDLIKIIIEICYILEQIASDYLSSYEEITDQKYISDYLHPELITRIFNDTENVYKRGQYSNTTFEYDFCDPNNIEKFYEADYYKLKERTENGGYSTFAEVTDRTEIYDTVIKRGIERCGVNDRFKFMVFLQGARITSHHNKIQTSASSFLFNISTEFPINNKPIFLVDTKWYHLRDTFVKDLKTNTEHILKTYNASNTILPLKWDKKILRRESDYNSSYNSLKNYIVIDTIIKDGLELCDILNYDNENLYLIHVKYGFKSEMRELTNQITISARRLRETLGSEEKTILTKIYNSLTNKGNNIDNLSLSEFKELFKKKITYVLAFTSHLKEDLSVIENIDMFDSNIARYSLIQCSGEMRAYYYDMQTFQIMRT</sequence>
<comment type="caution">
    <text evidence="1">The sequence shown here is derived from an EMBL/GenBank/DDBJ whole genome shotgun (WGS) entry which is preliminary data.</text>
</comment>
<dbReference type="Proteomes" id="UP000289792">
    <property type="component" value="Unassembled WGS sequence"/>
</dbReference>
<dbReference type="EMBL" id="SDDZ01000006">
    <property type="protein sequence ID" value="RXJ49556.1"/>
    <property type="molecule type" value="Genomic_DNA"/>
</dbReference>
<reference evidence="1 2" key="1">
    <citation type="submission" date="2019-01" db="EMBL/GenBank/DDBJ databases">
        <title>Genome sequence of the Antarctic species Gelidibacter gilvus ACAM 158(T).</title>
        <authorList>
            <person name="Bowman J.P."/>
        </authorList>
    </citation>
    <scope>NUCLEOTIDE SEQUENCE [LARGE SCALE GENOMIC DNA]</scope>
    <source>
        <strain evidence="1 2">IC158</strain>
    </source>
</reference>
<dbReference type="RefSeq" id="WP_129017566.1">
    <property type="nucleotide sequence ID" value="NZ_SDDZ01000006.1"/>
</dbReference>
<organism evidence="1 2">
    <name type="scientific">Gelidibacter gilvus</name>
    <dbReference type="NCBI Taxonomy" id="59602"/>
    <lineage>
        <taxon>Bacteria</taxon>
        <taxon>Pseudomonadati</taxon>
        <taxon>Bacteroidota</taxon>
        <taxon>Flavobacteriia</taxon>
        <taxon>Flavobacteriales</taxon>
        <taxon>Flavobacteriaceae</taxon>
        <taxon>Gelidibacter</taxon>
    </lineage>
</organism>